<feature type="domain" description="EamA" evidence="8">
    <location>
        <begin position="317"/>
        <end position="422"/>
    </location>
</feature>
<dbReference type="InterPro" id="IPR051258">
    <property type="entry name" value="Diverse_Substrate_Transporter"/>
</dbReference>
<keyword evidence="10" id="KW-1185">Reference proteome</keyword>
<keyword evidence="4 7" id="KW-1133">Transmembrane helix</keyword>
<dbReference type="Proteomes" id="UP000001449">
    <property type="component" value="Chromosome 8"/>
</dbReference>
<dbReference type="InterPro" id="IPR037185">
    <property type="entry name" value="EmrE-like"/>
</dbReference>
<dbReference type="SUPFAM" id="SSF103481">
    <property type="entry name" value="Multidrug resistance efflux transporter EmrE"/>
    <property type="match status" value="2"/>
</dbReference>
<name>B8C7G3_THAPS</name>
<dbReference type="GO" id="GO:0005886">
    <property type="term" value="C:plasma membrane"/>
    <property type="evidence" value="ECO:0007669"/>
    <property type="project" value="UniProtKB-SubCell"/>
</dbReference>
<protein>
    <recommendedName>
        <fullName evidence="8">EamA domain-containing protein</fullName>
    </recommendedName>
</protein>
<dbReference type="eggNOG" id="ENOG502S191">
    <property type="taxonomic scope" value="Eukaryota"/>
</dbReference>
<feature type="compositionally biased region" description="Polar residues" evidence="6">
    <location>
        <begin position="11"/>
        <end position="21"/>
    </location>
</feature>
<dbReference type="HOGENOM" id="CLU_033863_22_0_1"/>
<dbReference type="GeneID" id="7444938"/>
<proteinExistence type="predicted"/>
<dbReference type="RefSeq" id="XP_002292126.1">
    <property type="nucleotide sequence ID" value="XM_002292090.1"/>
</dbReference>
<dbReference type="PaxDb" id="35128-Thaps23860"/>
<evidence type="ECO:0000313" key="9">
    <source>
        <dbReference type="EMBL" id="EED90977.1"/>
    </source>
</evidence>
<keyword evidence="5 7" id="KW-0472">Membrane</keyword>
<feature type="transmembrane region" description="Helical" evidence="7">
    <location>
        <begin position="265"/>
        <end position="284"/>
    </location>
</feature>
<evidence type="ECO:0000313" key="10">
    <source>
        <dbReference type="Proteomes" id="UP000001449"/>
    </source>
</evidence>
<feature type="transmembrane region" description="Helical" evidence="7">
    <location>
        <begin position="349"/>
        <end position="369"/>
    </location>
</feature>
<feature type="transmembrane region" description="Helical" evidence="7">
    <location>
        <begin position="304"/>
        <end position="329"/>
    </location>
</feature>
<feature type="transmembrane region" description="Helical" evidence="7">
    <location>
        <begin position="233"/>
        <end position="253"/>
    </location>
</feature>
<dbReference type="Pfam" id="PF00892">
    <property type="entry name" value="EamA"/>
    <property type="match status" value="2"/>
</dbReference>
<evidence type="ECO:0000256" key="6">
    <source>
        <dbReference type="SAM" id="MobiDB-lite"/>
    </source>
</evidence>
<feature type="transmembrane region" description="Helical" evidence="7">
    <location>
        <begin position="381"/>
        <end position="400"/>
    </location>
</feature>
<keyword evidence="2" id="KW-1003">Cell membrane</keyword>
<organism evidence="9 10">
    <name type="scientific">Thalassiosira pseudonana</name>
    <name type="common">Marine diatom</name>
    <name type="synonym">Cyclotella nana</name>
    <dbReference type="NCBI Taxonomy" id="35128"/>
    <lineage>
        <taxon>Eukaryota</taxon>
        <taxon>Sar</taxon>
        <taxon>Stramenopiles</taxon>
        <taxon>Ochrophyta</taxon>
        <taxon>Bacillariophyta</taxon>
        <taxon>Coscinodiscophyceae</taxon>
        <taxon>Thalassiosirophycidae</taxon>
        <taxon>Thalassiosirales</taxon>
        <taxon>Thalassiosiraceae</taxon>
        <taxon>Thalassiosira</taxon>
    </lineage>
</organism>
<dbReference type="InParanoid" id="B8C7G3"/>
<sequence length="424" mass="45024">MVPEQHKEQGRNNTRSTSRPATSLDATTRGGGDGSSSETDSLIELNPKRTSTTTNQESSFLSQLSTIAEPATDTISSITKGIVSSKKAQGRVILLLVAFLYGTLNVTLRAIYATSGAPVASVLSLVRQLLSVLAFVPILIASNKENAKQEEEESGKYWEELDQRSEDGVIGEKTRPMWIAALELSFWNFGAQGLINAGLLYSPAARASFLTQTSVVMTPLISALAGESIKSSVWGGCALALVGLFLISTSSSASDVSVGDAVSSFNQGDAMILLGALSWSTYIFRTSKMASNYSELDLQYTKTVLLAVMYGGWFVTNVVSTLSSAGTSFLSAGWLEALTPLWSGWMNPIVWILLTYSAVGPGAVADLLQQKGQKETSASESNIILCLESVFAAVCAFLLLGEVSSMREIFGGSMIVLAAVLASK</sequence>
<evidence type="ECO:0000256" key="5">
    <source>
        <dbReference type="ARBA" id="ARBA00023136"/>
    </source>
</evidence>
<gene>
    <name evidence="9" type="ORF">THAPSDRAFT_23860</name>
</gene>
<evidence type="ECO:0000259" key="8">
    <source>
        <dbReference type="Pfam" id="PF00892"/>
    </source>
</evidence>
<dbReference type="KEGG" id="tps:THAPSDRAFT_23860"/>
<dbReference type="AlphaFoldDB" id="B8C7G3"/>
<evidence type="ECO:0000256" key="7">
    <source>
        <dbReference type="SAM" id="Phobius"/>
    </source>
</evidence>
<dbReference type="InterPro" id="IPR000620">
    <property type="entry name" value="EamA_dom"/>
</dbReference>
<feature type="transmembrane region" description="Helical" evidence="7">
    <location>
        <begin position="92"/>
        <end position="112"/>
    </location>
</feature>
<feature type="transmembrane region" description="Helical" evidence="7">
    <location>
        <begin position="118"/>
        <end position="140"/>
    </location>
</feature>
<dbReference type="PANTHER" id="PTHR42920">
    <property type="entry name" value="OS03G0707200 PROTEIN-RELATED"/>
    <property type="match status" value="1"/>
</dbReference>
<comment type="subcellular location">
    <subcellularLocation>
        <location evidence="1">Cell membrane</location>
        <topology evidence="1">Multi-pass membrane protein</topology>
    </subcellularLocation>
</comment>
<dbReference type="GO" id="GO:0016020">
    <property type="term" value="C:membrane"/>
    <property type="evidence" value="ECO:0000318"/>
    <property type="project" value="GO_Central"/>
</dbReference>
<evidence type="ECO:0000256" key="2">
    <source>
        <dbReference type="ARBA" id="ARBA00022475"/>
    </source>
</evidence>
<feature type="domain" description="EamA" evidence="8">
    <location>
        <begin position="92"/>
        <end position="249"/>
    </location>
</feature>
<reference evidence="9 10" key="2">
    <citation type="journal article" date="2008" name="Nature">
        <title>The Phaeodactylum genome reveals the evolutionary history of diatom genomes.</title>
        <authorList>
            <person name="Bowler C."/>
            <person name="Allen A.E."/>
            <person name="Badger J.H."/>
            <person name="Grimwood J."/>
            <person name="Jabbari K."/>
            <person name="Kuo A."/>
            <person name="Maheswari U."/>
            <person name="Martens C."/>
            <person name="Maumus F."/>
            <person name="Otillar R.P."/>
            <person name="Rayko E."/>
            <person name="Salamov A."/>
            <person name="Vandepoele K."/>
            <person name="Beszteri B."/>
            <person name="Gruber A."/>
            <person name="Heijde M."/>
            <person name="Katinka M."/>
            <person name="Mock T."/>
            <person name="Valentin K."/>
            <person name="Verret F."/>
            <person name="Berges J.A."/>
            <person name="Brownlee C."/>
            <person name="Cadoret J.P."/>
            <person name="Chiovitti A."/>
            <person name="Choi C.J."/>
            <person name="Coesel S."/>
            <person name="De Martino A."/>
            <person name="Detter J.C."/>
            <person name="Durkin C."/>
            <person name="Falciatore A."/>
            <person name="Fournet J."/>
            <person name="Haruta M."/>
            <person name="Huysman M.J."/>
            <person name="Jenkins B.D."/>
            <person name="Jiroutova K."/>
            <person name="Jorgensen R.E."/>
            <person name="Joubert Y."/>
            <person name="Kaplan A."/>
            <person name="Kroger N."/>
            <person name="Kroth P.G."/>
            <person name="La Roche J."/>
            <person name="Lindquist E."/>
            <person name="Lommer M."/>
            <person name="Martin-Jezequel V."/>
            <person name="Lopez P.J."/>
            <person name="Lucas S."/>
            <person name="Mangogna M."/>
            <person name="McGinnis K."/>
            <person name="Medlin L.K."/>
            <person name="Montsant A."/>
            <person name="Oudot-Le Secq M.P."/>
            <person name="Napoli C."/>
            <person name="Obornik M."/>
            <person name="Parker M.S."/>
            <person name="Petit J.L."/>
            <person name="Porcel B.M."/>
            <person name="Poulsen N."/>
            <person name="Robison M."/>
            <person name="Rychlewski L."/>
            <person name="Rynearson T.A."/>
            <person name="Schmutz J."/>
            <person name="Shapiro H."/>
            <person name="Siaut M."/>
            <person name="Stanley M."/>
            <person name="Sussman M.R."/>
            <person name="Taylor A.R."/>
            <person name="Vardi A."/>
            <person name="von Dassow P."/>
            <person name="Vyverman W."/>
            <person name="Willis A."/>
            <person name="Wyrwicz L.S."/>
            <person name="Rokhsar D.S."/>
            <person name="Weissenbach J."/>
            <person name="Armbrust E.V."/>
            <person name="Green B.R."/>
            <person name="Van de Peer Y."/>
            <person name="Grigoriev I.V."/>
        </authorList>
    </citation>
    <scope>NUCLEOTIDE SEQUENCE [LARGE SCALE GENOMIC DNA]</scope>
    <source>
        <strain evidence="9 10">CCMP1335</strain>
    </source>
</reference>
<dbReference type="EMBL" id="CM000644">
    <property type="protein sequence ID" value="EED90977.1"/>
    <property type="molecule type" value="Genomic_DNA"/>
</dbReference>
<evidence type="ECO:0000256" key="4">
    <source>
        <dbReference type="ARBA" id="ARBA00022989"/>
    </source>
</evidence>
<dbReference type="PANTHER" id="PTHR42920:SF5">
    <property type="entry name" value="EAMA DOMAIN-CONTAINING PROTEIN"/>
    <property type="match status" value="1"/>
</dbReference>
<feature type="compositionally biased region" description="Polar residues" evidence="6">
    <location>
        <begin position="48"/>
        <end position="61"/>
    </location>
</feature>
<dbReference type="OMA" id="MYVYRIG"/>
<accession>B8C7G3</accession>
<reference evidence="9 10" key="1">
    <citation type="journal article" date="2004" name="Science">
        <title>The genome of the diatom Thalassiosira pseudonana: ecology, evolution, and metabolism.</title>
        <authorList>
            <person name="Armbrust E.V."/>
            <person name="Berges J.A."/>
            <person name="Bowler C."/>
            <person name="Green B.R."/>
            <person name="Martinez D."/>
            <person name="Putnam N.H."/>
            <person name="Zhou S."/>
            <person name="Allen A.E."/>
            <person name="Apt K.E."/>
            <person name="Bechner M."/>
            <person name="Brzezinski M.A."/>
            <person name="Chaal B.K."/>
            <person name="Chiovitti A."/>
            <person name="Davis A.K."/>
            <person name="Demarest M.S."/>
            <person name="Detter J.C."/>
            <person name="Glavina T."/>
            <person name="Goodstein D."/>
            <person name="Hadi M.Z."/>
            <person name="Hellsten U."/>
            <person name="Hildebrand M."/>
            <person name="Jenkins B.D."/>
            <person name="Jurka J."/>
            <person name="Kapitonov V.V."/>
            <person name="Kroger N."/>
            <person name="Lau W.W."/>
            <person name="Lane T.W."/>
            <person name="Larimer F.W."/>
            <person name="Lippmeier J.C."/>
            <person name="Lucas S."/>
            <person name="Medina M."/>
            <person name="Montsant A."/>
            <person name="Obornik M."/>
            <person name="Parker M.S."/>
            <person name="Palenik B."/>
            <person name="Pazour G.J."/>
            <person name="Richardson P.M."/>
            <person name="Rynearson T.A."/>
            <person name="Saito M.A."/>
            <person name="Schwartz D.C."/>
            <person name="Thamatrakoln K."/>
            <person name="Valentin K."/>
            <person name="Vardi A."/>
            <person name="Wilkerson F.P."/>
            <person name="Rokhsar D.S."/>
        </authorList>
    </citation>
    <scope>NUCLEOTIDE SEQUENCE [LARGE SCALE GENOMIC DNA]</scope>
    <source>
        <strain evidence="9 10">CCMP1335</strain>
    </source>
</reference>
<feature type="region of interest" description="Disordered" evidence="6">
    <location>
        <begin position="1"/>
        <end position="61"/>
    </location>
</feature>
<evidence type="ECO:0000256" key="1">
    <source>
        <dbReference type="ARBA" id="ARBA00004651"/>
    </source>
</evidence>
<feature type="compositionally biased region" description="Basic and acidic residues" evidence="6">
    <location>
        <begin position="1"/>
        <end position="10"/>
    </location>
</feature>
<evidence type="ECO:0000256" key="3">
    <source>
        <dbReference type="ARBA" id="ARBA00022692"/>
    </source>
</evidence>
<keyword evidence="3 7" id="KW-0812">Transmembrane</keyword>